<protein>
    <submittedName>
        <fullName evidence="3">Por secretion system C-terminal sorting domain-containing protein</fullName>
    </submittedName>
</protein>
<evidence type="ECO:0000256" key="1">
    <source>
        <dbReference type="ARBA" id="ARBA00022729"/>
    </source>
</evidence>
<dbReference type="NCBIfam" id="TIGR04183">
    <property type="entry name" value="Por_Secre_tail"/>
    <property type="match status" value="1"/>
</dbReference>
<dbReference type="AlphaFoldDB" id="A0A1H2QGL5"/>
<reference evidence="3 4" key="1">
    <citation type="submission" date="2016-10" db="EMBL/GenBank/DDBJ databases">
        <authorList>
            <person name="de Groot N.N."/>
        </authorList>
    </citation>
    <scope>NUCLEOTIDE SEQUENCE [LARGE SCALE GENOMIC DNA]</scope>
    <source>
        <strain evidence="3 4">DSM 24956</strain>
    </source>
</reference>
<proteinExistence type="predicted"/>
<evidence type="ECO:0000313" key="4">
    <source>
        <dbReference type="Proteomes" id="UP000199595"/>
    </source>
</evidence>
<organism evidence="3 4">
    <name type="scientific">Lutibacter oricola</name>
    <dbReference type="NCBI Taxonomy" id="762486"/>
    <lineage>
        <taxon>Bacteria</taxon>
        <taxon>Pseudomonadati</taxon>
        <taxon>Bacteroidota</taxon>
        <taxon>Flavobacteriia</taxon>
        <taxon>Flavobacteriales</taxon>
        <taxon>Flavobacteriaceae</taxon>
        <taxon>Lutibacter</taxon>
    </lineage>
</organism>
<dbReference type="OrthoDB" id="1418027at2"/>
<sequence length="310" mass="35747">MRNAIIILLIACCTLSTSYATTLIKESKNLKATTYSDERPKFRIGFDAPQIDHRQLLLTIDPNTTDGVDYGYDAEMYQMIEDDMYWLLDSNKYVIQATNEVIIDKEIPLGIIMSASGNIEIKVDELENPMSDLVVYLKDLELNKFYNIQDSVFRTILPQGEHHSKFVITFKSVDYINETPTVEEPIEDDTIVEDETESEDGTNDIIGEPIIVPVDSVSVPEVVADNCSNIKKRKLQVFYNKRSASIVIKNKCEVDVKKVTLFNRRGRRIKVWKREFNRKRISLPIVVKKGMYFIHVKTNETVLRKRLLIK</sequence>
<dbReference type="EMBL" id="FNNJ01000001">
    <property type="protein sequence ID" value="SDW06373.1"/>
    <property type="molecule type" value="Genomic_DNA"/>
</dbReference>
<name>A0A1H2QGL5_9FLAO</name>
<dbReference type="STRING" id="762486.SAMN05444411_1012"/>
<keyword evidence="1 2" id="KW-0732">Signal</keyword>
<dbReference type="InterPro" id="IPR026444">
    <property type="entry name" value="Secre_tail"/>
</dbReference>
<dbReference type="RefSeq" id="WP_090118440.1">
    <property type="nucleotide sequence ID" value="NZ_FNNJ01000001.1"/>
</dbReference>
<accession>A0A1H2QGL5</accession>
<dbReference type="Proteomes" id="UP000199595">
    <property type="component" value="Unassembled WGS sequence"/>
</dbReference>
<gene>
    <name evidence="3" type="ORF">SAMN05444411_1012</name>
</gene>
<evidence type="ECO:0000256" key="2">
    <source>
        <dbReference type="SAM" id="SignalP"/>
    </source>
</evidence>
<keyword evidence="4" id="KW-1185">Reference proteome</keyword>
<feature type="signal peptide" evidence="2">
    <location>
        <begin position="1"/>
        <end position="20"/>
    </location>
</feature>
<evidence type="ECO:0000313" key="3">
    <source>
        <dbReference type="EMBL" id="SDW06373.1"/>
    </source>
</evidence>
<feature type="chain" id="PRO_5011473165" evidence="2">
    <location>
        <begin position="21"/>
        <end position="310"/>
    </location>
</feature>